<keyword evidence="2" id="KW-1185">Reference proteome</keyword>
<accession>A0A1C3U8M2</accession>
<reference evidence="2" key="1">
    <citation type="submission" date="2016-08" db="EMBL/GenBank/DDBJ databases">
        <authorList>
            <person name="Varghese N."/>
            <person name="Submissions Spin"/>
        </authorList>
    </citation>
    <scope>NUCLEOTIDE SEQUENCE [LARGE SCALE GENOMIC DNA]</scope>
    <source>
        <strain evidence="2">HAMBI 2971</strain>
    </source>
</reference>
<sequence length="162" mass="17866">MDNHRKGANAATDFQIRQRRLRCNYGVSQELLSASDVVQLEPRLSGFEGGLFFPKAINLSYPGEVMRLLSSAVRRAGTEFVRAPEAMTTVQLDTERGYHIECDMPGLPIERPVCPTAYGFYLCPMQDRLRVAGLVDPGAAVSSVGQRNARRLSCPSRPGLSH</sequence>
<dbReference type="STRING" id="411945.GA0061102_1002157"/>
<proteinExistence type="predicted"/>
<gene>
    <name evidence="1" type="ORF">GA0061102_1002157</name>
</gene>
<dbReference type="RefSeq" id="WP_245297907.1">
    <property type="nucleotide sequence ID" value="NZ_FMAH01000002.1"/>
</dbReference>
<name>A0A1C3U8M2_9HYPH</name>
<dbReference type="AlphaFoldDB" id="A0A1C3U8M2"/>
<protein>
    <submittedName>
        <fullName evidence="1">D-amino-acid dehydrogenase</fullName>
    </submittedName>
</protein>
<dbReference type="EMBL" id="FMAH01000002">
    <property type="protein sequence ID" value="SCB11828.1"/>
    <property type="molecule type" value="Genomic_DNA"/>
</dbReference>
<dbReference type="Proteomes" id="UP000199435">
    <property type="component" value="Unassembled WGS sequence"/>
</dbReference>
<evidence type="ECO:0000313" key="2">
    <source>
        <dbReference type="Proteomes" id="UP000199435"/>
    </source>
</evidence>
<organism evidence="1 2">
    <name type="scientific">Rhizobium miluonense</name>
    <dbReference type="NCBI Taxonomy" id="411945"/>
    <lineage>
        <taxon>Bacteria</taxon>
        <taxon>Pseudomonadati</taxon>
        <taxon>Pseudomonadota</taxon>
        <taxon>Alphaproteobacteria</taxon>
        <taxon>Hyphomicrobiales</taxon>
        <taxon>Rhizobiaceae</taxon>
        <taxon>Rhizobium/Agrobacterium group</taxon>
        <taxon>Rhizobium</taxon>
    </lineage>
</organism>
<evidence type="ECO:0000313" key="1">
    <source>
        <dbReference type="EMBL" id="SCB11828.1"/>
    </source>
</evidence>